<gene>
    <name evidence="1" type="ORF">ERS019209_00073</name>
</gene>
<organism evidence="1 2">
    <name type="scientific">Streptococcus pneumoniae</name>
    <dbReference type="NCBI Taxonomy" id="1313"/>
    <lineage>
        <taxon>Bacteria</taxon>
        <taxon>Bacillati</taxon>
        <taxon>Bacillota</taxon>
        <taxon>Bacilli</taxon>
        <taxon>Lactobacillales</taxon>
        <taxon>Streptococcaceae</taxon>
        <taxon>Streptococcus</taxon>
    </lineage>
</organism>
<evidence type="ECO:0000313" key="1">
    <source>
        <dbReference type="EMBL" id="CEX61620.1"/>
    </source>
</evidence>
<dbReference type="CDD" id="cd00093">
    <property type="entry name" value="HTH_XRE"/>
    <property type="match status" value="1"/>
</dbReference>
<dbReference type="EMBL" id="CFFA01000001">
    <property type="protein sequence ID" value="CEX61620.1"/>
    <property type="molecule type" value="Genomic_DNA"/>
</dbReference>
<reference evidence="1 2" key="1">
    <citation type="submission" date="2015-03" db="EMBL/GenBank/DDBJ databases">
        <authorList>
            <consortium name="Pathogen Informatics"/>
            <person name="Murphy D."/>
        </authorList>
    </citation>
    <scope>NUCLEOTIDE SEQUENCE [LARGE SCALE GENOMIC DNA]</scope>
    <source>
        <strain evidence="2">type strain: N</strain>
    </source>
</reference>
<protein>
    <submittedName>
        <fullName evidence="1">Transcriptional regulator</fullName>
    </submittedName>
</protein>
<proteinExistence type="predicted"/>
<dbReference type="SUPFAM" id="SSF47413">
    <property type="entry name" value="lambda repressor-like DNA-binding domains"/>
    <property type="match status" value="1"/>
</dbReference>
<dbReference type="PANTHER" id="PTHR37038">
    <property type="entry name" value="TRANSCRIPTIONAL REGULATOR-RELATED"/>
    <property type="match status" value="1"/>
</dbReference>
<name>A0A0T8BQP7_STREE</name>
<evidence type="ECO:0000313" key="2">
    <source>
        <dbReference type="Proteomes" id="UP000048507"/>
    </source>
</evidence>
<comment type="caution">
    <text evidence="1">The sequence shown here is derived from an EMBL/GenBank/DDBJ whole genome shotgun (WGS) entry which is preliminary data.</text>
</comment>
<dbReference type="InterPro" id="IPR053163">
    <property type="entry name" value="HTH-type_regulator_Rgg"/>
</dbReference>
<dbReference type="InterPro" id="IPR001387">
    <property type="entry name" value="Cro/C1-type_HTH"/>
</dbReference>
<dbReference type="AlphaFoldDB" id="A0A0T8BQP7"/>
<dbReference type="PANTHER" id="PTHR37038:SF14">
    <property type="entry name" value="TRANSCRIPTIONAL ACTIVATOR"/>
    <property type="match status" value="1"/>
</dbReference>
<accession>A0A0T8BQP7</accession>
<dbReference type="GO" id="GO:0003677">
    <property type="term" value="F:DNA binding"/>
    <property type="evidence" value="ECO:0007669"/>
    <property type="project" value="InterPro"/>
</dbReference>
<dbReference type="PROSITE" id="PS50943">
    <property type="entry name" value="HTH_CROC1"/>
    <property type="match status" value="1"/>
</dbReference>
<dbReference type="SMART" id="SM00530">
    <property type="entry name" value="HTH_XRE"/>
    <property type="match status" value="1"/>
</dbReference>
<dbReference type="Proteomes" id="UP000048507">
    <property type="component" value="Unassembled WGS sequence"/>
</dbReference>
<dbReference type="InterPro" id="IPR010982">
    <property type="entry name" value="Lambda_DNA-bd_dom_sf"/>
</dbReference>
<dbReference type="Pfam" id="PF01381">
    <property type="entry name" value="HTH_3"/>
    <property type="match status" value="1"/>
</dbReference>
<dbReference type="Gene3D" id="1.25.40.10">
    <property type="entry name" value="Tetratricopeptide repeat domain"/>
    <property type="match status" value="1"/>
</dbReference>
<sequence length="286" mass="33594">MSILSDKLKAKRKEKGFSQKTLSEGICEQSQISKIERGNYMPAADLLYKLANRLQVPLDYFFDEQIEMTSNITPFKKLAEKLLEDRNYEDLEYLLNLEKEKSQYLSTEDEFYLLWIQAIILFYLHSSKDEAIASLENALPKLSVSSSVYLKLLNTLSNFYFSVGRDAEYEENNSLLISLYQEKDLNHQEYLFGYIRVKHNFAYYLHSKGKELEAVQEALETIDFCKQKETSYQLAPLLTIVANAGKDFLKHDEILDYYLQARDICKIYEHKLMMAKIDHFLKDKDR</sequence>
<dbReference type="RefSeq" id="WP_000025783.1">
    <property type="nucleotide sequence ID" value="NZ_CABFMK010000015.1"/>
</dbReference>
<dbReference type="InterPro" id="IPR011990">
    <property type="entry name" value="TPR-like_helical_dom_sf"/>
</dbReference>